<accession>A0ABN2T5K8</accession>
<gene>
    <name evidence="1" type="ORF">GCM10009838_75770</name>
</gene>
<name>A0ABN2T5K8_9ACTN</name>
<proteinExistence type="predicted"/>
<evidence type="ECO:0000313" key="2">
    <source>
        <dbReference type="Proteomes" id="UP001499854"/>
    </source>
</evidence>
<sequence length="71" mass="7677">MAAHRSGQNLVALRTRNTTAPDAGLVWRPFACDPPRRRFVLVTPADSLWAGMLTGGAGVGRAETEMTARRL</sequence>
<dbReference type="Proteomes" id="UP001499854">
    <property type="component" value="Unassembled WGS sequence"/>
</dbReference>
<dbReference type="RefSeq" id="WP_344662025.1">
    <property type="nucleotide sequence ID" value="NZ_BAAAQM010000064.1"/>
</dbReference>
<dbReference type="EMBL" id="BAAAQM010000064">
    <property type="protein sequence ID" value="GAA1999222.1"/>
    <property type="molecule type" value="Genomic_DNA"/>
</dbReference>
<keyword evidence="2" id="KW-1185">Reference proteome</keyword>
<reference evidence="1 2" key="1">
    <citation type="journal article" date="2019" name="Int. J. Syst. Evol. Microbiol.">
        <title>The Global Catalogue of Microorganisms (GCM) 10K type strain sequencing project: providing services to taxonomists for standard genome sequencing and annotation.</title>
        <authorList>
            <consortium name="The Broad Institute Genomics Platform"/>
            <consortium name="The Broad Institute Genome Sequencing Center for Infectious Disease"/>
            <person name="Wu L."/>
            <person name="Ma J."/>
        </authorList>
    </citation>
    <scope>NUCLEOTIDE SEQUENCE [LARGE SCALE GENOMIC DNA]</scope>
    <source>
        <strain evidence="1 2">JCM 16013</strain>
    </source>
</reference>
<organism evidence="1 2">
    <name type="scientific">Catenulispora subtropica</name>
    <dbReference type="NCBI Taxonomy" id="450798"/>
    <lineage>
        <taxon>Bacteria</taxon>
        <taxon>Bacillati</taxon>
        <taxon>Actinomycetota</taxon>
        <taxon>Actinomycetes</taxon>
        <taxon>Catenulisporales</taxon>
        <taxon>Catenulisporaceae</taxon>
        <taxon>Catenulispora</taxon>
    </lineage>
</organism>
<comment type="caution">
    <text evidence="1">The sequence shown here is derived from an EMBL/GenBank/DDBJ whole genome shotgun (WGS) entry which is preliminary data.</text>
</comment>
<evidence type="ECO:0000313" key="1">
    <source>
        <dbReference type="EMBL" id="GAA1999222.1"/>
    </source>
</evidence>
<protein>
    <submittedName>
        <fullName evidence="1">Uncharacterized protein</fullName>
    </submittedName>
</protein>